<sequence>MGEQKPRQTVQLSESVPPPPTLQDRKRMSHDHSSTLAHSHLDKLTHQIRLRTSEPSAEEETGRQEFIMTCCTEKQNLWSLSLSVAAAAAAAAAGVKTAWGLKLGIISLQEPKHTVL</sequence>
<accession>A0A3N0XX91</accession>
<evidence type="ECO:0000313" key="2">
    <source>
        <dbReference type="EMBL" id="ROK15889.1"/>
    </source>
</evidence>
<gene>
    <name evidence="2" type="ORF">DPX16_10193</name>
</gene>
<dbReference type="EMBL" id="RJVU01057857">
    <property type="protein sequence ID" value="ROK15889.1"/>
    <property type="molecule type" value="Genomic_DNA"/>
</dbReference>
<comment type="caution">
    <text evidence="2">The sequence shown here is derived from an EMBL/GenBank/DDBJ whole genome shotgun (WGS) entry which is preliminary data.</text>
</comment>
<evidence type="ECO:0000256" key="1">
    <source>
        <dbReference type="SAM" id="MobiDB-lite"/>
    </source>
</evidence>
<dbReference type="Proteomes" id="UP000281406">
    <property type="component" value="Unassembled WGS sequence"/>
</dbReference>
<proteinExistence type="predicted"/>
<evidence type="ECO:0000313" key="3">
    <source>
        <dbReference type="Proteomes" id="UP000281406"/>
    </source>
</evidence>
<feature type="region of interest" description="Disordered" evidence="1">
    <location>
        <begin position="1"/>
        <end position="43"/>
    </location>
</feature>
<protein>
    <submittedName>
        <fullName evidence="2">Uncharacterized protein</fullName>
    </submittedName>
</protein>
<keyword evidence="3" id="KW-1185">Reference proteome</keyword>
<organism evidence="2 3">
    <name type="scientific">Anabarilius grahami</name>
    <name type="common">Kanglang fish</name>
    <name type="synonym">Barilius grahami</name>
    <dbReference type="NCBI Taxonomy" id="495550"/>
    <lineage>
        <taxon>Eukaryota</taxon>
        <taxon>Metazoa</taxon>
        <taxon>Chordata</taxon>
        <taxon>Craniata</taxon>
        <taxon>Vertebrata</taxon>
        <taxon>Euteleostomi</taxon>
        <taxon>Actinopterygii</taxon>
        <taxon>Neopterygii</taxon>
        <taxon>Teleostei</taxon>
        <taxon>Ostariophysi</taxon>
        <taxon>Cypriniformes</taxon>
        <taxon>Xenocyprididae</taxon>
        <taxon>Xenocypridinae</taxon>
        <taxon>Xenocypridinae incertae sedis</taxon>
        <taxon>Anabarilius</taxon>
    </lineage>
</organism>
<name>A0A3N0XX91_ANAGA</name>
<dbReference type="AlphaFoldDB" id="A0A3N0XX91"/>
<reference evidence="2 3" key="1">
    <citation type="submission" date="2018-10" db="EMBL/GenBank/DDBJ databases">
        <title>Genome assembly for a Yunnan-Guizhou Plateau 3E fish, Anabarilius grahami (Regan), and its evolutionary and genetic applications.</title>
        <authorList>
            <person name="Jiang W."/>
        </authorList>
    </citation>
    <scope>NUCLEOTIDE SEQUENCE [LARGE SCALE GENOMIC DNA]</scope>
    <source>
        <strain evidence="2">AG-KIZ</strain>
        <tissue evidence="2">Muscle</tissue>
    </source>
</reference>
<feature type="compositionally biased region" description="Basic and acidic residues" evidence="1">
    <location>
        <begin position="23"/>
        <end position="43"/>
    </location>
</feature>